<reference evidence="1 2" key="1">
    <citation type="journal article" date="2022" name="Genome Biol. Evol.">
        <title>The Spruce Budworm Genome: Reconstructing the Evolutionary History of Antifreeze Proteins.</title>
        <authorList>
            <person name="Beliveau C."/>
            <person name="Gagne P."/>
            <person name="Picq S."/>
            <person name="Vernygora O."/>
            <person name="Keeling C.I."/>
            <person name="Pinkney K."/>
            <person name="Doucet D."/>
            <person name="Wen F."/>
            <person name="Johnston J.S."/>
            <person name="Maaroufi H."/>
            <person name="Boyle B."/>
            <person name="Laroche J."/>
            <person name="Dewar K."/>
            <person name="Juretic N."/>
            <person name="Blackburn G."/>
            <person name="Nisole A."/>
            <person name="Brunet B."/>
            <person name="Brandao M."/>
            <person name="Lumley L."/>
            <person name="Duan J."/>
            <person name="Quan G."/>
            <person name="Lucarotti C.J."/>
            <person name="Roe A.D."/>
            <person name="Sperling F.A.H."/>
            <person name="Levesque R.C."/>
            <person name="Cusson M."/>
        </authorList>
    </citation>
    <scope>NUCLEOTIDE SEQUENCE [LARGE SCALE GENOMIC DNA]</scope>
    <source>
        <strain evidence="1">Glfc:IPQL:Cfum</strain>
    </source>
</reference>
<dbReference type="EMBL" id="CM046126">
    <property type="protein sequence ID" value="KAI8426738.1"/>
    <property type="molecule type" value="Genomic_DNA"/>
</dbReference>
<evidence type="ECO:0000313" key="2">
    <source>
        <dbReference type="Proteomes" id="UP001064048"/>
    </source>
</evidence>
<evidence type="ECO:0000313" key="1">
    <source>
        <dbReference type="EMBL" id="KAI8426738.1"/>
    </source>
</evidence>
<proteinExistence type="predicted"/>
<dbReference type="Proteomes" id="UP001064048">
    <property type="component" value="Chromosome 26"/>
</dbReference>
<accession>A0ACC0JRK0</accession>
<protein>
    <submittedName>
        <fullName evidence="1">Uncharacterized protein</fullName>
    </submittedName>
</protein>
<name>A0ACC0JRK0_CHOFU</name>
<gene>
    <name evidence="1" type="ORF">MSG28_014435</name>
</gene>
<keyword evidence="2" id="KW-1185">Reference proteome</keyword>
<organism evidence="1 2">
    <name type="scientific">Choristoneura fumiferana</name>
    <name type="common">Spruce budworm moth</name>
    <name type="synonym">Archips fumiferana</name>
    <dbReference type="NCBI Taxonomy" id="7141"/>
    <lineage>
        <taxon>Eukaryota</taxon>
        <taxon>Metazoa</taxon>
        <taxon>Ecdysozoa</taxon>
        <taxon>Arthropoda</taxon>
        <taxon>Hexapoda</taxon>
        <taxon>Insecta</taxon>
        <taxon>Pterygota</taxon>
        <taxon>Neoptera</taxon>
        <taxon>Endopterygota</taxon>
        <taxon>Lepidoptera</taxon>
        <taxon>Glossata</taxon>
        <taxon>Ditrysia</taxon>
        <taxon>Tortricoidea</taxon>
        <taxon>Tortricidae</taxon>
        <taxon>Tortricinae</taxon>
        <taxon>Choristoneura</taxon>
    </lineage>
</organism>
<comment type="caution">
    <text evidence="1">The sequence shown here is derived from an EMBL/GenBank/DDBJ whole genome shotgun (WGS) entry which is preliminary data.</text>
</comment>
<sequence length="181" mass="20544">MLPLSAAYRSVSLSVPFLRGRNAPRQCSDGSRGVRQLGGATPLVSQDVKMASEAQAMPSRKRNASRAVNITNEEQILQWLNEEDEHEFRRRRGDFVLHLARELVLPALKQRVYNEKLPRELRMTLRRVLGRDLPPPPPPSEPESSSARKLCRVCPSKLKRQTRFVYCACTKPICLSVRANL</sequence>